<accession>A0AAD1Y6X9</accession>
<evidence type="ECO:0000256" key="2">
    <source>
        <dbReference type="SAM" id="MobiDB-lite"/>
    </source>
</evidence>
<evidence type="ECO:0000313" key="3">
    <source>
        <dbReference type="EMBL" id="CAI2386516.1"/>
    </source>
</evidence>
<feature type="region of interest" description="Disordered" evidence="2">
    <location>
        <begin position="531"/>
        <end position="607"/>
    </location>
</feature>
<protein>
    <submittedName>
        <fullName evidence="3">Uncharacterized protein</fullName>
    </submittedName>
</protein>
<keyword evidence="4" id="KW-1185">Reference proteome</keyword>
<sequence length="607" mass="69465">MESDIGLESTNLYLFHPLVGHLFTSGPCQDLSSAVAIKQREKEFRAEQEQLAERSLSQVRTISSEISLVKAQKENRHQSVCSNSCERTVPKIHNNLRNKLVPYSQKKIEKSCIMDFHSEGQENTSHTSSSKNKVDMRSFDLRTKSRRMEHTSSNKEATKLNDFEQAKTPLTVAQMSRVGTQITLGEPAEAHIEYIKKLESIIAGLKAELNLKSQENETLKNENTNLKQLLSKNDHDKFQQLSNSFSDKDVEVIPTEENEEELDSFILAEKTAVDEVMKNPLQNPIREILSMKAKVSSVDRKKSQSKRSSLRMPLTVGSIIDNDLSQSRRKVLKNFRTKATSPSLEDYNGQLLSTPLKMPYYMKAEPQTFKAEKKEQDYFGEHFHYTIDLSKKAREKSPLHPNLTNGTPSQAKDDTNPFMNETKGKYSQGISNQKKAFVKEVSVHLNCIKQGKSNREWSLNNHLRATSKESNNSISFGGSSKKYSYIKSRLHQPTSTSKIKKEATFVEKSKHAEKKKREKHKVALKFKSAKGYQDHTHREMTKFNTKESSPTIPVKDYSNFKYPKKRSMNLIDKEPSLGIQGSRKKRKNRHEKKNSERLPQIPHSSKK</sequence>
<dbReference type="AlphaFoldDB" id="A0AAD1Y6X9"/>
<dbReference type="Proteomes" id="UP001295684">
    <property type="component" value="Unassembled WGS sequence"/>
</dbReference>
<feature type="coiled-coil region" evidence="1">
    <location>
        <begin position="195"/>
        <end position="232"/>
    </location>
</feature>
<feature type="compositionally biased region" description="Basic residues" evidence="2">
    <location>
        <begin position="582"/>
        <end position="592"/>
    </location>
</feature>
<organism evidence="3 4">
    <name type="scientific">Euplotes crassus</name>
    <dbReference type="NCBI Taxonomy" id="5936"/>
    <lineage>
        <taxon>Eukaryota</taxon>
        <taxon>Sar</taxon>
        <taxon>Alveolata</taxon>
        <taxon>Ciliophora</taxon>
        <taxon>Intramacronucleata</taxon>
        <taxon>Spirotrichea</taxon>
        <taxon>Hypotrichia</taxon>
        <taxon>Euplotida</taxon>
        <taxon>Euplotidae</taxon>
        <taxon>Moneuplotes</taxon>
    </lineage>
</organism>
<keyword evidence="1" id="KW-0175">Coiled coil</keyword>
<reference evidence="3" key="1">
    <citation type="submission" date="2023-07" db="EMBL/GenBank/DDBJ databases">
        <authorList>
            <consortium name="AG Swart"/>
            <person name="Singh M."/>
            <person name="Singh A."/>
            <person name="Seah K."/>
            <person name="Emmerich C."/>
        </authorList>
    </citation>
    <scope>NUCLEOTIDE SEQUENCE</scope>
    <source>
        <strain evidence="3">DP1</strain>
    </source>
</reference>
<feature type="region of interest" description="Disordered" evidence="2">
    <location>
        <begin position="392"/>
        <end position="426"/>
    </location>
</feature>
<evidence type="ECO:0000313" key="4">
    <source>
        <dbReference type="Proteomes" id="UP001295684"/>
    </source>
</evidence>
<dbReference type="EMBL" id="CAMPGE010029028">
    <property type="protein sequence ID" value="CAI2386516.1"/>
    <property type="molecule type" value="Genomic_DNA"/>
</dbReference>
<name>A0AAD1Y6X9_EUPCR</name>
<feature type="compositionally biased region" description="Basic and acidic residues" evidence="2">
    <location>
        <begin position="532"/>
        <end position="545"/>
    </location>
</feature>
<proteinExistence type="predicted"/>
<gene>
    <name evidence="3" type="ORF">ECRASSUSDP1_LOCUS28137</name>
</gene>
<evidence type="ECO:0000256" key="1">
    <source>
        <dbReference type="SAM" id="Coils"/>
    </source>
</evidence>
<comment type="caution">
    <text evidence="3">The sequence shown here is derived from an EMBL/GenBank/DDBJ whole genome shotgun (WGS) entry which is preliminary data.</text>
</comment>